<protein>
    <submittedName>
        <fullName evidence="2">Uncharacterized protein</fullName>
    </submittedName>
</protein>
<reference evidence="2" key="1">
    <citation type="submission" date="2020-02" db="EMBL/GenBank/DDBJ databases">
        <authorList>
            <person name="Meier V. D."/>
        </authorList>
    </citation>
    <scope>NUCLEOTIDE SEQUENCE</scope>
    <source>
        <strain evidence="2">AVDCRST_MAG55</strain>
    </source>
</reference>
<dbReference type="AlphaFoldDB" id="A0A6J4PH46"/>
<gene>
    <name evidence="2" type="ORF">AVDCRST_MAG55-1420</name>
</gene>
<feature type="region of interest" description="Disordered" evidence="1">
    <location>
        <begin position="1"/>
        <end position="20"/>
    </location>
</feature>
<proteinExistence type="predicted"/>
<evidence type="ECO:0000256" key="1">
    <source>
        <dbReference type="SAM" id="MobiDB-lite"/>
    </source>
</evidence>
<feature type="non-terminal residue" evidence="2">
    <location>
        <position position="50"/>
    </location>
</feature>
<evidence type="ECO:0000313" key="2">
    <source>
        <dbReference type="EMBL" id="CAA9412675.1"/>
    </source>
</evidence>
<feature type="non-terminal residue" evidence="2">
    <location>
        <position position="1"/>
    </location>
</feature>
<name>A0A6J4PH46_9ACTN</name>
<sequence>DRPRAAPAAGGDNREPDPHRRLPVFRGLFADRYVFHELPRVHLLDQQGRV</sequence>
<dbReference type="EMBL" id="CADCUZ010000059">
    <property type="protein sequence ID" value="CAA9412675.1"/>
    <property type="molecule type" value="Genomic_DNA"/>
</dbReference>
<accession>A0A6J4PH46</accession>
<organism evidence="2">
    <name type="scientific">uncultured Rubrobacteraceae bacterium</name>
    <dbReference type="NCBI Taxonomy" id="349277"/>
    <lineage>
        <taxon>Bacteria</taxon>
        <taxon>Bacillati</taxon>
        <taxon>Actinomycetota</taxon>
        <taxon>Rubrobacteria</taxon>
        <taxon>Rubrobacterales</taxon>
        <taxon>Rubrobacteraceae</taxon>
        <taxon>environmental samples</taxon>
    </lineage>
</organism>